<organism evidence="3 4">
    <name type="scientific">Kaistia geumhonensis</name>
    <dbReference type="NCBI Taxonomy" id="410839"/>
    <lineage>
        <taxon>Bacteria</taxon>
        <taxon>Pseudomonadati</taxon>
        <taxon>Pseudomonadota</taxon>
        <taxon>Alphaproteobacteria</taxon>
        <taxon>Hyphomicrobiales</taxon>
        <taxon>Kaistiaceae</taxon>
        <taxon>Kaistia</taxon>
    </lineage>
</organism>
<evidence type="ECO:0000313" key="4">
    <source>
        <dbReference type="Proteomes" id="UP001223743"/>
    </source>
</evidence>
<evidence type="ECO:0000259" key="2">
    <source>
        <dbReference type="Pfam" id="PF13524"/>
    </source>
</evidence>
<sequence>MSDAIMGRKPRLAFFQWDHQPNAGAANYLLLHMQQHVKCLAHHFEVTVVNSDCDYDEVCDRLRPDLTLFESGYRSHGSRRISIANTHRHPGIPKLGLHNGDPWCDRRSGFLSDMDHWGVETFFSISTLMPAYTPTIAANTFVWPNAVDPDIFHDYGQEKSVPVALTGQSYGLYPWRQSVFPAIIQCFPCLVSPSYAYESKAASRLLSGERYARALNASFAAPTCGTVGGEVVRKHFEIPASMALLVTERTAGLEAAGFRDMENCVFADHRDVIDKLDHLFARPDEMRRITKAGYDLVHSRHTLAHRPQIHQWFTLRQGLPADEIIIQNGPFGDLVRARRDEGRASAPVAAGGFDRVLLEKAAANLKHGRIGPAHEAYARCLDYVSYMPEAKFGLGLCALREGNAVEACVLFGALVDVTTGAYGAADPDPVDWAYYLLSLVCAGRLDEAARLLDSYSTLSHAEFNRVRALVDRLWPRQRRLQIAARNRQSVHMVAVRSDGEWLRWVCDTLRRCGQAALADSLGRGDDATSPPGQPPVRLRGSVSPPIQRLRSQLYAGVDRIVAAAAFEDARPTVPPAPEFRYFSHLARNLARAALGGRQAPARATLARLVERVRSGRARKAQVRTRAIQFIAVRVVGVPP</sequence>
<gene>
    <name evidence="3" type="ORF">QO015_003184</name>
</gene>
<feature type="region of interest" description="Disordered" evidence="1">
    <location>
        <begin position="520"/>
        <end position="541"/>
    </location>
</feature>
<dbReference type="SUPFAM" id="SSF48452">
    <property type="entry name" value="TPR-like"/>
    <property type="match status" value="1"/>
</dbReference>
<dbReference type="EMBL" id="JAUSWJ010000001">
    <property type="protein sequence ID" value="MDQ0517571.1"/>
    <property type="molecule type" value="Genomic_DNA"/>
</dbReference>
<accession>A0ABU0M9D5</accession>
<reference evidence="3 4" key="1">
    <citation type="submission" date="2023-07" db="EMBL/GenBank/DDBJ databases">
        <title>Genomic Encyclopedia of Type Strains, Phase IV (KMG-IV): sequencing the most valuable type-strain genomes for metagenomic binning, comparative biology and taxonomic classification.</title>
        <authorList>
            <person name="Goeker M."/>
        </authorList>
    </citation>
    <scope>NUCLEOTIDE SEQUENCE [LARGE SCALE GENOMIC DNA]</scope>
    <source>
        <strain evidence="3 4">B1-1</strain>
    </source>
</reference>
<comment type="caution">
    <text evidence="3">The sequence shown here is derived from an EMBL/GenBank/DDBJ whole genome shotgun (WGS) entry which is preliminary data.</text>
</comment>
<proteinExistence type="predicted"/>
<dbReference type="RefSeq" id="WP_266283064.1">
    <property type="nucleotide sequence ID" value="NZ_JAPKNF010000002.1"/>
</dbReference>
<evidence type="ECO:0000313" key="3">
    <source>
        <dbReference type="EMBL" id="MDQ0517571.1"/>
    </source>
</evidence>
<name>A0ABU0M9D5_9HYPH</name>
<dbReference type="Proteomes" id="UP001223743">
    <property type="component" value="Unassembled WGS sequence"/>
</dbReference>
<keyword evidence="4" id="KW-1185">Reference proteome</keyword>
<dbReference type="InterPro" id="IPR011990">
    <property type="entry name" value="TPR-like_helical_dom_sf"/>
</dbReference>
<protein>
    <recommendedName>
        <fullName evidence="2">Spore protein YkvP/CgeB glycosyl transferase-like domain-containing protein</fullName>
    </recommendedName>
</protein>
<dbReference type="Pfam" id="PF13524">
    <property type="entry name" value="Glyco_trans_1_2"/>
    <property type="match status" value="1"/>
</dbReference>
<feature type="domain" description="Spore protein YkvP/CgeB glycosyl transferase-like" evidence="2">
    <location>
        <begin position="202"/>
        <end position="306"/>
    </location>
</feature>
<dbReference type="InterPro" id="IPR055259">
    <property type="entry name" value="YkvP/CgeB_Glyco_trans-like"/>
</dbReference>
<evidence type="ECO:0000256" key="1">
    <source>
        <dbReference type="SAM" id="MobiDB-lite"/>
    </source>
</evidence>